<dbReference type="GO" id="GO:0051536">
    <property type="term" value="F:iron-sulfur cluster binding"/>
    <property type="evidence" value="ECO:0007669"/>
    <property type="project" value="InterPro"/>
</dbReference>
<evidence type="ECO:0000259" key="7">
    <source>
        <dbReference type="SMART" id="SM00932"/>
    </source>
</evidence>
<evidence type="ECO:0000313" key="8">
    <source>
        <dbReference type="EMBL" id="KAF7637675.1"/>
    </source>
</evidence>
<dbReference type="InterPro" id="IPR036498">
    <property type="entry name" value="Nfu/NifU_N_sf"/>
</dbReference>
<feature type="domain" description="Scaffold protein Nfu/NifU N-terminal" evidence="7">
    <location>
        <begin position="236"/>
        <end position="326"/>
    </location>
</feature>
<dbReference type="Gene3D" id="3.30.300.130">
    <property type="entry name" value="Fe-S cluster assembly (FSCA)"/>
    <property type="match status" value="1"/>
</dbReference>
<dbReference type="Proteomes" id="UP000605970">
    <property type="component" value="Unassembled WGS sequence"/>
</dbReference>
<protein>
    <recommendedName>
        <fullName evidence="3">NFU1 iron-sulfur cluster scaffold homolog, mitochondrial</fullName>
    </recommendedName>
</protein>
<name>A0A8S9ZX95_9BILA</name>
<dbReference type="SMART" id="SM00932">
    <property type="entry name" value="Nfu_N"/>
    <property type="match status" value="1"/>
</dbReference>
<evidence type="ECO:0000256" key="2">
    <source>
        <dbReference type="ARBA" id="ARBA00006420"/>
    </source>
</evidence>
<evidence type="ECO:0000256" key="6">
    <source>
        <dbReference type="SAM" id="SignalP"/>
    </source>
</evidence>
<dbReference type="SUPFAM" id="SSF110836">
    <property type="entry name" value="Hypothetical protein SAV1430"/>
    <property type="match status" value="1"/>
</dbReference>
<gene>
    <name evidence="8" type="ORF">Mgra_00002934</name>
</gene>
<proteinExistence type="inferred from homology"/>
<feature type="transmembrane region" description="Helical" evidence="5">
    <location>
        <begin position="167"/>
        <end position="189"/>
    </location>
</feature>
<keyword evidence="5" id="KW-1133">Transmembrane helix</keyword>
<dbReference type="EMBL" id="JABEBT010000018">
    <property type="protein sequence ID" value="KAF7637675.1"/>
    <property type="molecule type" value="Genomic_DNA"/>
</dbReference>
<evidence type="ECO:0000313" key="9">
    <source>
        <dbReference type="Proteomes" id="UP000605970"/>
    </source>
</evidence>
<dbReference type="GO" id="GO:0005739">
    <property type="term" value="C:mitochondrion"/>
    <property type="evidence" value="ECO:0007669"/>
    <property type="project" value="TreeGrafter"/>
</dbReference>
<sequence>MRQLLALFVLLFCFIMVGQARSPLKPKSSSTMATTTTKTIDQFTKTTSTTTSTTKGKPNPTTTTTRKTTKTTTPKVEENNNSTLVICIVLIVIIVVVLVCIGVVFCLIKKNNKKNTKKLKGKSGKKQKLVSTMGGTKDEVTLEKFTGLSLDTKTKTKTTTKVNTFPLYYMYYIFYLAFDFKIILMFNIFRQFNFYHLHSLHSFSNLYKNKSFICNQQMQFTLKSFLNTSKILRMFIQVQETPNPLSLKFLPGQKLLEDSSRTFEFTSAREAAHQSPLARDLLRIDGVRSVFFGEDFVSIQKKSEDEDWALIKPLIFAAIMDYLQSGKPIIIEGDTNISGPSDTAILPEDDEVVATIKELLETRIKPMVQEDGGDVIYAGFENGIVKLLLKGSCTGCPSSLVTLKQGIKNMMQFYVPEVKDVVEIPDPNRDLEEQALENFEFKLKKAPKNEILLNEIKQFHTSHSMEKN</sequence>
<dbReference type="Pfam" id="PF01106">
    <property type="entry name" value="NifU"/>
    <property type="match status" value="1"/>
</dbReference>
<feature type="signal peptide" evidence="6">
    <location>
        <begin position="1"/>
        <end position="20"/>
    </location>
</feature>
<dbReference type="PANTHER" id="PTHR11178">
    <property type="entry name" value="IRON-SULFUR CLUSTER SCAFFOLD PROTEIN NFU-RELATED"/>
    <property type="match status" value="1"/>
</dbReference>
<feature type="compositionally biased region" description="Low complexity" evidence="4">
    <location>
        <begin position="45"/>
        <end position="74"/>
    </location>
</feature>
<keyword evidence="5" id="KW-0812">Transmembrane</keyword>
<dbReference type="InterPro" id="IPR014824">
    <property type="entry name" value="Nfu/NifU_N"/>
</dbReference>
<comment type="function">
    <text evidence="1">Molecular scaffold for [Fe-S] cluster assembly of mitochondrial iron-sulfur proteins.</text>
</comment>
<reference evidence="8" key="1">
    <citation type="journal article" date="2020" name="Ecol. Evol.">
        <title>Genome structure and content of the rice root-knot nematode (Meloidogyne graminicola).</title>
        <authorList>
            <person name="Phan N.T."/>
            <person name="Danchin E.G.J."/>
            <person name="Klopp C."/>
            <person name="Perfus-Barbeoch L."/>
            <person name="Kozlowski D.K."/>
            <person name="Koutsovoulos G.D."/>
            <person name="Lopez-Roques C."/>
            <person name="Bouchez O."/>
            <person name="Zahm M."/>
            <person name="Besnard G."/>
            <person name="Bellafiore S."/>
        </authorList>
    </citation>
    <scope>NUCLEOTIDE SEQUENCE</scope>
    <source>
        <strain evidence="8">VN-18</strain>
    </source>
</reference>
<accession>A0A8S9ZX95</accession>
<dbReference type="SUPFAM" id="SSF117916">
    <property type="entry name" value="Fe-S cluster assembly (FSCA) domain-like"/>
    <property type="match status" value="1"/>
</dbReference>
<keyword evidence="9" id="KW-1185">Reference proteome</keyword>
<dbReference type="FunFam" id="3.30.300.130:FF:000001">
    <property type="entry name" value="NFU1 iron-sulfur cluster scaffold"/>
    <property type="match status" value="1"/>
</dbReference>
<organism evidence="8 9">
    <name type="scientific">Meloidogyne graminicola</name>
    <dbReference type="NCBI Taxonomy" id="189291"/>
    <lineage>
        <taxon>Eukaryota</taxon>
        <taxon>Metazoa</taxon>
        <taxon>Ecdysozoa</taxon>
        <taxon>Nematoda</taxon>
        <taxon>Chromadorea</taxon>
        <taxon>Rhabditida</taxon>
        <taxon>Tylenchina</taxon>
        <taxon>Tylenchomorpha</taxon>
        <taxon>Tylenchoidea</taxon>
        <taxon>Meloidogynidae</taxon>
        <taxon>Meloidogyninae</taxon>
        <taxon>Meloidogyne</taxon>
    </lineage>
</organism>
<keyword evidence="5" id="KW-0472">Membrane</keyword>
<feature type="chain" id="PRO_5035916801" description="NFU1 iron-sulfur cluster scaffold homolog, mitochondrial" evidence="6">
    <location>
        <begin position="21"/>
        <end position="468"/>
    </location>
</feature>
<feature type="transmembrane region" description="Helical" evidence="5">
    <location>
        <begin position="83"/>
        <end position="108"/>
    </location>
</feature>
<evidence type="ECO:0000256" key="4">
    <source>
        <dbReference type="SAM" id="MobiDB-lite"/>
    </source>
</evidence>
<dbReference type="GO" id="GO:0016226">
    <property type="term" value="P:iron-sulfur cluster assembly"/>
    <property type="evidence" value="ECO:0007669"/>
    <property type="project" value="InterPro"/>
</dbReference>
<dbReference type="OrthoDB" id="565552at2759"/>
<dbReference type="InterPro" id="IPR001075">
    <property type="entry name" value="NIF_FeS_clus_asmbl_NifU_C"/>
</dbReference>
<feature type="region of interest" description="Disordered" evidence="4">
    <location>
        <begin position="45"/>
        <end position="75"/>
    </location>
</feature>
<keyword evidence="6" id="KW-0732">Signal</keyword>
<evidence type="ECO:0000256" key="1">
    <source>
        <dbReference type="ARBA" id="ARBA00002175"/>
    </source>
</evidence>
<evidence type="ECO:0000256" key="3">
    <source>
        <dbReference type="ARBA" id="ARBA00018782"/>
    </source>
</evidence>
<dbReference type="FunFam" id="3.30.1370.70:FF:000001">
    <property type="entry name" value="NifU-like protein 4, mitochondrial"/>
    <property type="match status" value="1"/>
</dbReference>
<dbReference type="Pfam" id="PF08712">
    <property type="entry name" value="Nfu_N"/>
    <property type="match status" value="1"/>
</dbReference>
<evidence type="ECO:0000256" key="5">
    <source>
        <dbReference type="SAM" id="Phobius"/>
    </source>
</evidence>
<dbReference type="AlphaFoldDB" id="A0A8S9ZX95"/>
<comment type="caution">
    <text evidence="8">The sequence shown here is derived from an EMBL/GenBank/DDBJ whole genome shotgun (WGS) entry which is preliminary data.</text>
</comment>
<comment type="similarity">
    <text evidence="2">Belongs to the NifU family.</text>
</comment>
<dbReference type="PANTHER" id="PTHR11178:SF1">
    <property type="entry name" value="NFU1 IRON-SULFUR CLUSTER SCAFFOLD HOMOLOG, MITOCHONDRIAL"/>
    <property type="match status" value="1"/>
</dbReference>
<dbReference type="GO" id="GO:0005506">
    <property type="term" value="F:iron ion binding"/>
    <property type="evidence" value="ECO:0007669"/>
    <property type="project" value="InterPro"/>
</dbReference>
<dbReference type="InterPro" id="IPR034904">
    <property type="entry name" value="FSCA_dom_sf"/>
</dbReference>
<dbReference type="Gene3D" id="3.30.1370.70">
    <property type="entry name" value="Scaffold protein Nfu/NifU, N-terminal domain"/>
    <property type="match status" value="1"/>
</dbReference>